<dbReference type="InterPro" id="IPR023343">
    <property type="entry name" value="Penicillin_amidase_dom1"/>
</dbReference>
<evidence type="ECO:0008006" key="8">
    <source>
        <dbReference type="Google" id="ProtNLM"/>
    </source>
</evidence>
<feature type="signal peptide" evidence="5">
    <location>
        <begin position="1"/>
        <end position="17"/>
    </location>
</feature>
<dbReference type="SUPFAM" id="SSF56235">
    <property type="entry name" value="N-terminal nucleophile aminohydrolases (Ntn hydrolases)"/>
    <property type="match status" value="1"/>
</dbReference>
<accession>A0A0N9V5Y0</accession>
<protein>
    <recommendedName>
        <fullName evidence="8">Acyl-homoserine-lactone acylase</fullName>
    </recommendedName>
</protein>
<dbReference type="EMBL" id="CP012700">
    <property type="protein sequence ID" value="ALH79418.1"/>
    <property type="molecule type" value="Genomic_DNA"/>
</dbReference>
<keyword evidence="2 5" id="KW-0732">Signal</keyword>
<name>A0A0N9V5Y0_SPHMC</name>
<evidence type="ECO:0000256" key="3">
    <source>
        <dbReference type="ARBA" id="ARBA00022801"/>
    </source>
</evidence>
<keyword evidence="4" id="KW-0865">Zymogen</keyword>
<sequence>MAAFVAVSAALAPAAQAAPRYEATITRTTFGVPHVEAEDFGGLGFGAAYAQAQDNICLMADGYVSASGQRSRYFGPDGATVIGLVPAKNIDSDLYYATMQDIAALRAGFAKTSKDSRALIEGWVAGYNRFLRDNRDKLPAGCAGQPWVREITRDDVLRSLNGFTMLAGSAMAAAKIAEAAPPAAEAATAAAKPVAAAPQFADDIRESMKLGSNGWAFGGDATMNGKGLVVGNPHFPWYGPNRFYQIHLTIPGKFDVAGAAITNQPYVGIGFNRDVAWTHTVDTAAHMTLFKLTLDPADPTAYIVDGKRVPMERREVAVAMKDGAPVVRTLFQSRYGPILSMPGTDYAWTRQTAYALADANKGNVRSGEGYLAMARARNVGDIHAALIRYLHAPFLNTLAADRKGDALYADISPAANVSAERFAACGTMSPPTPGFLQRLYVLDGGRSACDWEKTPGTPVPGLLPASKMAAIYRRDYVQNSNDSYRWANIEAPIAELGPMMGPDFLLLPSMRTRSGLQEIRGVLQSGKFDIDVGIRTMLGNKNFAGNLVMPAVLKLCERPEAPKPACAALAKWDGKAELDSRGAMLFAIFWSKIERRANLWADAFDRNDVVGTPRTLAIDGAAGAALLADLAFAADTLTKMGIALDAPLGEVQFAERGDERIPISGSPAGVLNYTAALPVKGGFGVVHGASYVQSVSFDDKGPVAKAILTYSQSTDPASPHYADQTREFSKLALHPYPFSKEEIAAQAIGGPVTIRQ</sequence>
<evidence type="ECO:0000313" key="6">
    <source>
        <dbReference type="EMBL" id="ALH79418.1"/>
    </source>
</evidence>
<dbReference type="InterPro" id="IPR002692">
    <property type="entry name" value="S45"/>
</dbReference>
<evidence type="ECO:0000256" key="5">
    <source>
        <dbReference type="SAM" id="SignalP"/>
    </source>
</evidence>
<comment type="similarity">
    <text evidence="1">Belongs to the peptidase S45 family.</text>
</comment>
<organism evidence="6 7">
    <name type="scientific">Sphingopyxis macrogoltabida</name>
    <name type="common">Sphingomonas macrogoltabidus</name>
    <dbReference type="NCBI Taxonomy" id="33050"/>
    <lineage>
        <taxon>Bacteria</taxon>
        <taxon>Pseudomonadati</taxon>
        <taxon>Pseudomonadota</taxon>
        <taxon>Alphaproteobacteria</taxon>
        <taxon>Sphingomonadales</taxon>
        <taxon>Sphingomonadaceae</taxon>
        <taxon>Sphingopyxis</taxon>
    </lineage>
</organism>
<dbReference type="Proteomes" id="UP000058074">
    <property type="component" value="Chromosome"/>
</dbReference>
<dbReference type="Gene3D" id="1.10.1400.10">
    <property type="match status" value="1"/>
</dbReference>
<proteinExistence type="inferred from homology"/>
<keyword evidence="3" id="KW-0378">Hydrolase</keyword>
<evidence type="ECO:0000256" key="1">
    <source>
        <dbReference type="ARBA" id="ARBA00006586"/>
    </source>
</evidence>
<dbReference type="GO" id="GO:0017000">
    <property type="term" value="P:antibiotic biosynthetic process"/>
    <property type="evidence" value="ECO:0007669"/>
    <property type="project" value="InterPro"/>
</dbReference>
<dbReference type="AlphaFoldDB" id="A0A0N9V5Y0"/>
<evidence type="ECO:0000313" key="7">
    <source>
        <dbReference type="Proteomes" id="UP000058074"/>
    </source>
</evidence>
<dbReference type="KEGG" id="smag:AN936_03260"/>
<dbReference type="InterPro" id="IPR043147">
    <property type="entry name" value="Penicillin_amidase_A-knob"/>
</dbReference>
<gene>
    <name evidence="6" type="ORF">AN936_03260</name>
</gene>
<evidence type="ECO:0000256" key="2">
    <source>
        <dbReference type="ARBA" id="ARBA00022729"/>
    </source>
</evidence>
<dbReference type="InterPro" id="IPR029055">
    <property type="entry name" value="Ntn_hydrolases_N"/>
</dbReference>
<dbReference type="PANTHER" id="PTHR34218:SF3">
    <property type="entry name" value="ACYL-HOMOSERINE LACTONE ACYLASE PVDQ"/>
    <property type="match status" value="1"/>
</dbReference>
<dbReference type="Pfam" id="PF01804">
    <property type="entry name" value="Penicil_amidase"/>
    <property type="match status" value="1"/>
</dbReference>
<dbReference type="InterPro" id="IPR043146">
    <property type="entry name" value="Penicillin_amidase_N_B-knob"/>
</dbReference>
<dbReference type="PATRIC" id="fig|33050.5.peg.681"/>
<dbReference type="Gene3D" id="1.10.439.10">
    <property type="entry name" value="Penicillin Amidohydrolase, domain 1"/>
    <property type="match status" value="1"/>
</dbReference>
<reference evidence="6 7" key="1">
    <citation type="journal article" date="2015" name="Genome Announc.">
        <title>Complete Genome Sequence of Polypropylene Glycol- and Polyethylene Glycol-Degrading Sphingopyxis macrogoltabida Strain EY-1.</title>
        <authorList>
            <person name="Ohtsubo Y."/>
            <person name="Nagata Y."/>
            <person name="Numata M."/>
            <person name="Tsuchikane K."/>
            <person name="Hosoyama A."/>
            <person name="Yamazoe A."/>
            <person name="Tsuda M."/>
            <person name="Fujita N."/>
            <person name="Kawai F."/>
        </authorList>
    </citation>
    <scope>NUCLEOTIDE SEQUENCE [LARGE SCALE GENOMIC DNA]</scope>
    <source>
        <strain evidence="6 7">EY-1</strain>
    </source>
</reference>
<dbReference type="RefSeq" id="WP_054586879.1">
    <property type="nucleotide sequence ID" value="NZ_CP012700.1"/>
</dbReference>
<evidence type="ECO:0000256" key="4">
    <source>
        <dbReference type="ARBA" id="ARBA00023145"/>
    </source>
</evidence>
<dbReference type="GO" id="GO:0016811">
    <property type="term" value="F:hydrolase activity, acting on carbon-nitrogen (but not peptide) bonds, in linear amides"/>
    <property type="evidence" value="ECO:0007669"/>
    <property type="project" value="InterPro"/>
</dbReference>
<dbReference type="Gene3D" id="3.60.20.10">
    <property type="entry name" value="Glutamine Phosphoribosylpyrophosphate, subunit 1, domain 1"/>
    <property type="match status" value="1"/>
</dbReference>
<dbReference type="Gene3D" id="2.30.120.10">
    <property type="match status" value="1"/>
</dbReference>
<dbReference type="PANTHER" id="PTHR34218">
    <property type="entry name" value="PEPTIDASE S45 PENICILLIN AMIDASE"/>
    <property type="match status" value="1"/>
</dbReference>
<dbReference type="OrthoDB" id="9760084at2"/>
<feature type="chain" id="PRO_5006039300" description="Acyl-homoserine-lactone acylase" evidence="5">
    <location>
        <begin position="18"/>
        <end position="756"/>
    </location>
</feature>